<evidence type="ECO:0000313" key="1">
    <source>
        <dbReference type="EMBL" id="GBP96764.1"/>
    </source>
</evidence>
<accession>A0A4C2AC18</accession>
<name>A0A4C2AC18_EUMVA</name>
<dbReference type="Proteomes" id="UP000299102">
    <property type="component" value="Unassembled WGS sequence"/>
</dbReference>
<proteinExistence type="predicted"/>
<organism evidence="1 2">
    <name type="scientific">Eumeta variegata</name>
    <name type="common">Bagworm moth</name>
    <name type="synonym">Eumeta japonica</name>
    <dbReference type="NCBI Taxonomy" id="151549"/>
    <lineage>
        <taxon>Eukaryota</taxon>
        <taxon>Metazoa</taxon>
        <taxon>Ecdysozoa</taxon>
        <taxon>Arthropoda</taxon>
        <taxon>Hexapoda</taxon>
        <taxon>Insecta</taxon>
        <taxon>Pterygota</taxon>
        <taxon>Neoptera</taxon>
        <taxon>Endopterygota</taxon>
        <taxon>Lepidoptera</taxon>
        <taxon>Glossata</taxon>
        <taxon>Ditrysia</taxon>
        <taxon>Tineoidea</taxon>
        <taxon>Psychidae</taxon>
        <taxon>Oiketicinae</taxon>
        <taxon>Eumeta</taxon>
    </lineage>
</organism>
<evidence type="ECO:0000313" key="2">
    <source>
        <dbReference type="Proteomes" id="UP000299102"/>
    </source>
</evidence>
<reference evidence="1 2" key="1">
    <citation type="journal article" date="2019" name="Commun. Biol.">
        <title>The bagworm genome reveals a unique fibroin gene that provides high tensile strength.</title>
        <authorList>
            <person name="Kono N."/>
            <person name="Nakamura H."/>
            <person name="Ohtoshi R."/>
            <person name="Tomita M."/>
            <person name="Numata K."/>
            <person name="Arakawa K."/>
        </authorList>
    </citation>
    <scope>NUCLEOTIDE SEQUENCE [LARGE SCALE GENOMIC DNA]</scope>
</reference>
<gene>
    <name evidence="1" type="ORF">EVAR_90877_1</name>
</gene>
<keyword evidence="2" id="KW-1185">Reference proteome</keyword>
<sequence length="92" mass="10233">MEMDTIYRVRSPTPSLNTELERADVPTIAVSRTPNMEVSGEQPASSLLGKIKTVINNAGKASSRGYTADKKARMLTGLEKYREFEKIEQEKA</sequence>
<comment type="caution">
    <text evidence="1">The sequence shown here is derived from an EMBL/GenBank/DDBJ whole genome shotgun (WGS) entry which is preliminary data.</text>
</comment>
<dbReference type="AlphaFoldDB" id="A0A4C2AC18"/>
<dbReference type="EMBL" id="BGZK01002832">
    <property type="protein sequence ID" value="GBP96764.1"/>
    <property type="molecule type" value="Genomic_DNA"/>
</dbReference>
<protein>
    <submittedName>
        <fullName evidence="1">Uncharacterized protein</fullName>
    </submittedName>
</protein>